<dbReference type="InterPro" id="IPR050769">
    <property type="entry name" value="NAT_camello-type"/>
</dbReference>
<accession>A0A0P6XRS4</accession>
<dbReference type="RefSeq" id="WP_054537454.1">
    <property type="nucleotide sequence ID" value="NZ_LGKP01000046.1"/>
</dbReference>
<dbReference type="Gene3D" id="3.40.630.30">
    <property type="match status" value="1"/>
</dbReference>
<protein>
    <recommendedName>
        <fullName evidence="2">N-acetyltransferase domain-containing protein</fullName>
    </recommendedName>
</protein>
<evidence type="ECO:0000256" key="1">
    <source>
        <dbReference type="ARBA" id="ARBA00022679"/>
    </source>
</evidence>
<dbReference type="AlphaFoldDB" id="A0A0P6XRS4"/>
<evidence type="ECO:0000259" key="2">
    <source>
        <dbReference type="PROSITE" id="PS51186"/>
    </source>
</evidence>
<dbReference type="PROSITE" id="PS51186">
    <property type="entry name" value="GNAT"/>
    <property type="match status" value="1"/>
</dbReference>
<dbReference type="InterPro" id="IPR016181">
    <property type="entry name" value="Acyl_CoA_acyltransferase"/>
</dbReference>
<dbReference type="SUPFAM" id="SSF55729">
    <property type="entry name" value="Acyl-CoA N-acyltransferases (Nat)"/>
    <property type="match status" value="1"/>
</dbReference>
<dbReference type="PANTHER" id="PTHR13947:SF37">
    <property type="entry name" value="LD18367P"/>
    <property type="match status" value="1"/>
</dbReference>
<evidence type="ECO:0000313" key="3">
    <source>
        <dbReference type="EMBL" id="KPL79485.1"/>
    </source>
</evidence>
<name>A0A0P6XRS4_9CHLR</name>
<dbReference type="GO" id="GO:0008080">
    <property type="term" value="F:N-acetyltransferase activity"/>
    <property type="evidence" value="ECO:0007669"/>
    <property type="project" value="InterPro"/>
</dbReference>
<comment type="caution">
    <text evidence="3">The sequence shown here is derived from an EMBL/GenBank/DDBJ whole genome shotgun (WGS) entry which is preliminary data.</text>
</comment>
<keyword evidence="4" id="KW-1185">Reference proteome</keyword>
<organism evidence="3 4">
    <name type="scientific">Herpetosiphon geysericola</name>
    <dbReference type="NCBI Taxonomy" id="70996"/>
    <lineage>
        <taxon>Bacteria</taxon>
        <taxon>Bacillati</taxon>
        <taxon>Chloroflexota</taxon>
        <taxon>Chloroflexia</taxon>
        <taxon>Herpetosiphonales</taxon>
        <taxon>Herpetosiphonaceae</taxon>
        <taxon>Herpetosiphon</taxon>
    </lineage>
</organism>
<proteinExistence type="predicted"/>
<dbReference type="Proteomes" id="UP000050277">
    <property type="component" value="Unassembled WGS sequence"/>
</dbReference>
<dbReference type="InterPro" id="IPR000182">
    <property type="entry name" value="GNAT_dom"/>
</dbReference>
<dbReference type="EMBL" id="LGKP01000046">
    <property type="protein sequence ID" value="KPL79485.1"/>
    <property type="molecule type" value="Genomic_DNA"/>
</dbReference>
<evidence type="ECO:0000313" key="4">
    <source>
        <dbReference type="Proteomes" id="UP000050277"/>
    </source>
</evidence>
<gene>
    <name evidence="3" type="ORF">SE18_26375</name>
</gene>
<keyword evidence="1" id="KW-0808">Transferase</keyword>
<dbReference type="PANTHER" id="PTHR13947">
    <property type="entry name" value="GNAT FAMILY N-ACETYLTRANSFERASE"/>
    <property type="match status" value="1"/>
</dbReference>
<dbReference type="STRING" id="70996.SE18_26375"/>
<feature type="domain" description="N-acetyltransferase" evidence="2">
    <location>
        <begin position="8"/>
        <end position="183"/>
    </location>
</feature>
<dbReference type="OrthoDB" id="9789603at2"/>
<dbReference type="CDD" id="cd04301">
    <property type="entry name" value="NAT_SF"/>
    <property type="match status" value="1"/>
</dbReference>
<dbReference type="Pfam" id="PF00583">
    <property type="entry name" value="Acetyltransf_1"/>
    <property type="match status" value="1"/>
</dbReference>
<reference evidence="3 4" key="1">
    <citation type="submission" date="2015-07" db="EMBL/GenBank/DDBJ databases">
        <title>Whole genome sequence of Herpetosiphon geysericola DSM 7119.</title>
        <authorList>
            <person name="Hemp J."/>
            <person name="Ward L.M."/>
            <person name="Pace L.A."/>
            <person name="Fischer W.W."/>
        </authorList>
    </citation>
    <scope>NUCLEOTIDE SEQUENCE [LARGE SCALE GENOMIC DNA]</scope>
    <source>
        <strain evidence="3 4">DSM 7119</strain>
    </source>
</reference>
<sequence>MRLDHGIYTLREATSADLAGARQLMLHTFEHDFGIGYVAKWHADVDDLAGTYLANPRQVLFVAVVQATGEVVGTCAVRTGGPKPPYKPEWLVERYNTAETAQLVRVYVASDHRRAGLARRLVSLTRNWILNEGTYRTIYLHTNPAIAGAEQFWRSLPTSEIYDDRPDQGEFQNIHFEMDHTTPII</sequence>